<organism evidence="1 2">
    <name type="scientific">Meloidogyne incognita</name>
    <name type="common">Southern root-knot nematode worm</name>
    <name type="synonym">Oxyuris incognita</name>
    <dbReference type="NCBI Taxonomy" id="6306"/>
    <lineage>
        <taxon>Eukaryota</taxon>
        <taxon>Metazoa</taxon>
        <taxon>Ecdysozoa</taxon>
        <taxon>Nematoda</taxon>
        <taxon>Chromadorea</taxon>
        <taxon>Rhabditida</taxon>
        <taxon>Tylenchina</taxon>
        <taxon>Tylenchomorpha</taxon>
        <taxon>Tylenchoidea</taxon>
        <taxon>Meloidogynidae</taxon>
        <taxon>Meloidogyninae</taxon>
        <taxon>Meloidogyne</taxon>
        <taxon>Meloidogyne incognita group</taxon>
    </lineage>
</organism>
<evidence type="ECO:0000313" key="2">
    <source>
        <dbReference type="WBParaSite" id="Minc3s01155g21233"/>
    </source>
</evidence>
<keyword evidence="1" id="KW-1185">Reference proteome</keyword>
<reference evidence="2" key="1">
    <citation type="submission" date="2022-11" db="UniProtKB">
        <authorList>
            <consortium name="WormBaseParasite"/>
        </authorList>
    </citation>
    <scope>IDENTIFICATION</scope>
</reference>
<evidence type="ECO:0000313" key="1">
    <source>
        <dbReference type="Proteomes" id="UP000887563"/>
    </source>
</evidence>
<sequence length="52" mass="6193">MRKLRDLKVATLRWKLLQALLLLSGMKFCRLHQKRGHLKMLVKLMMAMANRT</sequence>
<protein>
    <submittedName>
        <fullName evidence="2">Candidate secreted effector</fullName>
    </submittedName>
</protein>
<dbReference type="AlphaFoldDB" id="A0A914M1E1"/>
<dbReference type="Proteomes" id="UP000887563">
    <property type="component" value="Unplaced"/>
</dbReference>
<proteinExistence type="predicted"/>
<name>A0A914M1E1_MELIC</name>
<accession>A0A914M1E1</accession>
<dbReference type="WBParaSite" id="Minc3s01155g21233">
    <property type="protein sequence ID" value="Minc3s01155g21233"/>
    <property type="gene ID" value="Minc3s01155g21233"/>
</dbReference>